<keyword evidence="1" id="KW-0732">Signal</keyword>
<evidence type="ECO:0000313" key="3">
    <source>
        <dbReference type="Proteomes" id="UP000011713"/>
    </source>
</evidence>
<evidence type="ECO:0000256" key="1">
    <source>
        <dbReference type="SAM" id="SignalP"/>
    </source>
</evidence>
<feature type="chain" id="PRO_5004049029" description="RxLR effector candidate protein" evidence="1">
    <location>
        <begin position="24"/>
        <end position="60"/>
    </location>
</feature>
<dbReference type="EnsemblProtists" id="HpaT811782">
    <property type="protein sequence ID" value="HpaP811782"/>
    <property type="gene ID" value="HpaG811782"/>
</dbReference>
<proteinExistence type="predicted"/>
<reference evidence="2" key="2">
    <citation type="submission" date="2015-06" db="UniProtKB">
        <authorList>
            <consortium name="EnsemblProtists"/>
        </authorList>
    </citation>
    <scope>IDENTIFICATION</scope>
    <source>
        <strain evidence="2">Emoy2</strain>
    </source>
</reference>
<keyword evidence="3" id="KW-1185">Reference proteome</keyword>
<dbReference type="VEuPathDB" id="FungiDB:HpaG811782"/>
<protein>
    <recommendedName>
        <fullName evidence="4">RxLR effector candidate protein</fullName>
    </recommendedName>
</protein>
<dbReference type="HOGENOM" id="CLU_2946559_0_0_1"/>
<dbReference type="Proteomes" id="UP000011713">
    <property type="component" value="Unassembled WGS sequence"/>
</dbReference>
<name>M4BYY4_HYAAE</name>
<feature type="signal peptide" evidence="1">
    <location>
        <begin position="1"/>
        <end position="23"/>
    </location>
</feature>
<reference evidence="3" key="1">
    <citation type="journal article" date="2010" name="Science">
        <title>Signatures of adaptation to obligate biotrophy in the Hyaloperonospora arabidopsidis genome.</title>
        <authorList>
            <person name="Baxter L."/>
            <person name="Tripathy S."/>
            <person name="Ishaque N."/>
            <person name="Boot N."/>
            <person name="Cabral A."/>
            <person name="Kemen E."/>
            <person name="Thines M."/>
            <person name="Ah-Fong A."/>
            <person name="Anderson R."/>
            <person name="Badejoko W."/>
            <person name="Bittner-Eddy P."/>
            <person name="Boore J.L."/>
            <person name="Chibucos M.C."/>
            <person name="Coates M."/>
            <person name="Dehal P."/>
            <person name="Delehaunty K."/>
            <person name="Dong S."/>
            <person name="Downton P."/>
            <person name="Dumas B."/>
            <person name="Fabro G."/>
            <person name="Fronick C."/>
            <person name="Fuerstenberg S.I."/>
            <person name="Fulton L."/>
            <person name="Gaulin E."/>
            <person name="Govers F."/>
            <person name="Hughes L."/>
            <person name="Humphray S."/>
            <person name="Jiang R.H."/>
            <person name="Judelson H."/>
            <person name="Kamoun S."/>
            <person name="Kyung K."/>
            <person name="Meijer H."/>
            <person name="Minx P."/>
            <person name="Morris P."/>
            <person name="Nelson J."/>
            <person name="Phuntumart V."/>
            <person name="Qutob D."/>
            <person name="Rehmany A."/>
            <person name="Rougon-Cardoso A."/>
            <person name="Ryden P."/>
            <person name="Torto-Alalibo T."/>
            <person name="Studholme D."/>
            <person name="Wang Y."/>
            <person name="Win J."/>
            <person name="Wood J."/>
            <person name="Clifton S.W."/>
            <person name="Rogers J."/>
            <person name="Van den Ackerveken G."/>
            <person name="Jones J.D."/>
            <person name="McDowell J.M."/>
            <person name="Beynon J."/>
            <person name="Tyler B.M."/>
        </authorList>
    </citation>
    <scope>NUCLEOTIDE SEQUENCE [LARGE SCALE GENOMIC DNA]</scope>
    <source>
        <strain evidence="3">Emoy2</strain>
    </source>
</reference>
<evidence type="ECO:0008006" key="4">
    <source>
        <dbReference type="Google" id="ProtNLM"/>
    </source>
</evidence>
<organism evidence="2 3">
    <name type="scientific">Hyaloperonospora arabidopsidis (strain Emoy2)</name>
    <name type="common">Downy mildew agent</name>
    <name type="synonym">Peronospora arabidopsidis</name>
    <dbReference type="NCBI Taxonomy" id="559515"/>
    <lineage>
        <taxon>Eukaryota</taxon>
        <taxon>Sar</taxon>
        <taxon>Stramenopiles</taxon>
        <taxon>Oomycota</taxon>
        <taxon>Peronosporomycetes</taxon>
        <taxon>Peronosporales</taxon>
        <taxon>Peronosporaceae</taxon>
        <taxon>Hyaloperonospora</taxon>
    </lineage>
</organism>
<accession>M4BYY4</accession>
<dbReference type="AlphaFoldDB" id="M4BYY4"/>
<dbReference type="EMBL" id="JH598052">
    <property type="status" value="NOT_ANNOTATED_CDS"/>
    <property type="molecule type" value="Genomic_DNA"/>
</dbReference>
<dbReference type="InParanoid" id="M4BYY4"/>
<evidence type="ECO:0000313" key="2">
    <source>
        <dbReference type="EnsemblProtists" id="HpaP811782"/>
    </source>
</evidence>
<sequence>MRRAHVLGVNLFKCLFSVSSVESFCEQWFKYTRNEGIFAVEDEAVWASYIVRKKYPFGAT</sequence>